<dbReference type="EnsemblPlants" id="Solyc02g092787.1.1">
    <property type="protein sequence ID" value="Solyc02g092787.1.1"/>
    <property type="gene ID" value="Solyc02g092787.1"/>
</dbReference>
<sequence length="126" mass="14834">MFFLPSSLSQRLRIRPIPEKEFWFCNPPHISHKFLRKCSLHIKLMLLFFVTKQLRRRRGMGIQGHQVEQEQYSRGILSQRMLLMKFLWQVVRGISLSALTGGQAREFATHFSVAFDAKNNHYKSGI</sequence>
<protein>
    <submittedName>
        <fullName evidence="1">Uncharacterized protein</fullName>
    </submittedName>
</protein>
<evidence type="ECO:0000313" key="2">
    <source>
        <dbReference type="Proteomes" id="UP000004994"/>
    </source>
</evidence>
<dbReference type="InParanoid" id="A0A3Q7FZE4"/>
<dbReference type="AlphaFoldDB" id="A0A3Q7FZE4"/>
<reference evidence="1" key="1">
    <citation type="journal article" date="2012" name="Nature">
        <title>The tomato genome sequence provides insights into fleshy fruit evolution.</title>
        <authorList>
            <consortium name="Tomato Genome Consortium"/>
        </authorList>
    </citation>
    <scope>NUCLEOTIDE SEQUENCE [LARGE SCALE GENOMIC DNA]</scope>
    <source>
        <strain evidence="1">cv. Heinz 1706</strain>
    </source>
</reference>
<accession>A0A3Q7FZE4</accession>
<proteinExistence type="predicted"/>
<name>A0A3Q7FZE4_SOLLC</name>
<organism evidence="1">
    <name type="scientific">Solanum lycopersicum</name>
    <name type="common">Tomato</name>
    <name type="synonym">Lycopersicon esculentum</name>
    <dbReference type="NCBI Taxonomy" id="4081"/>
    <lineage>
        <taxon>Eukaryota</taxon>
        <taxon>Viridiplantae</taxon>
        <taxon>Streptophyta</taxon>
        <taxon>Embryophyta</taxon>
        <taxon>Tracheophyta</taxon>
        <taxon>Spermatophyta</taxon>
        <taxon>Magnoliopsida</taxon>
        <taxon>eudicotyledons</taxon>
        <taxon>Gunneridae</taxon>
        <taxon>Pentapetalae</taxon>
        <taxon>asterids</taxon>
        <taxon>lamiids</taxon>
        <taxon>Solanales</taxon>
        <taxon>Solanaceae</taxon>
        <taxon>Solanoideae</taxon>
        <taxon>Solaneae</taxon>
        <taxon>Solanum</taxon>
        <taxon>Solanum subgen. Lycopersicon</taxon>
    </lineage>
</organism>
<reference evidence="1" key="2">
    <citation type="submission" date="2019-01" db="UniProtKB">
        <authorList>
            <consortium name="EnsemblPlants"/>
        </authorList>
    </citation>
    <scope>IDENTIFICATION</scope>
    <source>
        <strain evidence="1">cv. Heinz 1706</strain>
    </source>
</reference>
<dbReference type="Proteomes" id="UP000004994">
    <property type="component" value="Chromosome 2"/>
</dbReference>
<dbReference type="Gramene" id="Solyc02g092787.1.1">
    <property type="protein sequence ID" value="Solyc02g092787.1.1"/>
    <property type="gene ID" value="Solyc02g092787.1"/>
</dbReference>
<evidence type="ECO:0000313" key="1">
    <source>
        <dbReference type="EnsemblPlants" id="Solyc02g092787.1.1"/>
    </source>
</evidence>
<keyword evidence="2" id="KW-1185">Reference proteome</keyword>